<comment type="caution">
    <text evidence="2">The sequence shown here is derived from an EMBL/GenBank/DDBJ whole genome shotgun (WGS) entry which is preliminary data.</text>
</comment>
<dbReference type="GO" id="GO:0016301">
    <property type="term" value="F:kinase activity"/>
    <property type="evidence" value="ECO:0007669"/>
    <property type="project" value="UniProtKB-KW"/>
</dbReference>
<comment type="similarity">
    <text evidence="1">Belongs to the choline/ethanolamine kinase family.</text>
</comment>
<evidence type="ECO:0000313" key="2">
    <source>
        <dbReference type="EMBL" id="KAL3231631.1"/>
    </source>
</evidence>
<organism evidence="2 3">
    <name type="scientific">Nakaseomyces bracarensis</name>
    <dbReference type="NCBI Taxonomy" id="273131"/>
    <lineage>
        <taxon>Eukaryota</taxon>
        <taxon>Fungi</taxon>
        <taxon>Dikarya</taxon>
        <taxon>Ascomycota</taxon>
        <taxon>Saccharomycotina</taxon>
        <taxon>Saccharomycetes</taxon>
        <taxon>Saccharomycetales</taxon>
        <taxon>Saccharomycetaceae</taxon>
        <taxon>Nakaseomyces</taxon>
    </lineage>
</organism>
<accession>A0ABR4NT67</accession>
<dbReference type="Gene3D" id="3.30.200.20">
    <property type="entry name" value="Phosphorylase Kinase, domain 1"/>
    <property type="match status" value="1"/>
</dbReference>
<evidence type="ECO:0000256" key="1">
    <source>
        <dbReference type="ARBA" id="ARBA00038211"/>
    </source>
</evidence>
<dbReference type="EMBL" id="JBEVYD010000006">
    <property type="protein sequence ID" value="KAL3231631.1"/>
    <property type="molecule type" value="Genomic_DNA"/>
</dbReference>
<dbReference type="Gene3D" id="3.90.1200.10">
    <property type="match status" value="1"/>
</dbReference>
<gene>
    <name evidence="2" type="ORF">RNJ44_00166</name>
</gene>
<proteinExistence type="inferred from homology"/>
<dbReference type="InterPro" id="IPR011009">
    <property type="entry name" value="Kinase-like_dom_sf"/>
</dbReference>
<name>A0ABR4NT67_9SACH</name>
<dbReference type="CDD" id="cd05157">
    <property type="entry name" value="ETNK_euk"/>
    <property type="match status" value="1"/>
</dbReference>
<dbReference type="PANTHER" id="PTHR22603:SF93">
    <property type="entry name" value="RE24176P"/>
    <property type="match status" value="1"/>
</dbReference>
<sequence>MSYFKHKVYAARGEGGENLVTLGDNVPFVERLLDPSISETQLKSEVWQTILDLGLWDDIEGQKVDEKFHLRKIKGALTNVIYEAIYDNKHSILLRIFGAKLEAIVDRSYEITVLQRLQDANLKGPRIVGCFVNGRFEAYIRGSSSVAPDTLCDPWIMKSISSSMHTLHNSVPLYPYERKYKYGSCFHKLEEWNTILDTVGSDWINDEENLIKYLHCNDWEFFKGSVLKYRDWLFNNCSYNSVNDFVFAHNDLQHGNVLLINQEDTKKRETMLIDFEYAGPNAIAFDIANHLSEWMHDYDKIESYQCNYKRFPKTDKINEFIKFYLDCNSDNMNNLEESKLYNDVLNWRPCSQLFWSIWAILQSGTIQSSRASSNQSTPNPVTETDDTSFQYLLFCQGKLSTFWGDLIQFGIIDKDDPHLITQTVNYINI</sequence>
<dbReference type="Proteomes" id="UP001623330">
    <property type="component" value="Unassembled WGS sequence"/>
</dbReference>
<evidence type="ECO:0000313" key="3">
    <source>
        <dbReference type="Proteomes" id="UP001623330"/>
    </source>
</evidence>
<keyword evidence="2" id="KW-0418">Kinase</keyword>
<reference evidence="2 3" key="1">
    <citation type="submission" date="2024-05" db="EMBL/GenBank/DDBJ databases">
        <title>Long read based assembly of the Candida bracarensis genome reveals expanded adhesin content.</title>
        <authorList>
            <person name="Marcet-Houben M."/>
            <person name="Ksiezopolska E."/>
            <person name="Gabaldon T."/>
        </authorList>
    </citation>
    <scope>NUCLEOTIDE SEQUENCE [LARGE SCALE GENOMIC DNA]</scope>
    <source>
        <strain evidence="2 3">CBM6</strain>
    </source>
</reference>
<keyword evidence="2" id="KW-0808">Transferase</keyword>
<keyword evidence="3" id="KW-1185">Reference proteome</keyword>
<protein>
    <submittedName>
        <fullName evidence="2">Ethanolamine kinase</fullName>
    </submittedName>
</protein>
<dbReference type="Pfam" id="PF01633">
    <property type="entry name" value="Choline_kinase"/>
    <property type="match status" value="1"/>
</dbReference>
<dbReference type="PANTHER" id="PTHR22603">
    <property type="entry name" value="CHOLINE/ETHANOALAMINE KINASE"/>
    <property type="match status" value="1"/>
</dbReference>
<dbReference type="SUPFAM" id="SSF56112">
    <property type="entry name" value="Protein kinase-like (PK-like)"/>
    <property type="match status" value="1"/>
</dbReference>